<dbReference type="InterPro" id="IPR004449">
    <property type="entry name" value="SixA"/>
</dbReference>
<evidence type="ECO:0000256" key="1">
    <source>
        <dbReference type="ARBA" id="ARBA00022801"/>
    </source>
</evidence>
<dbReference type="SMART" id="SM00855">
    <property type="entry name" value="PGAM"/>
    <property type="match status" value="1"/>
</dbReference>
<dbReference type="CDD" id="cd07067">
    <property type="entry name" value="HP_PGM_like"/>
    <property type="match status" value="1"/>
</dbReference>
<dbReference type="NCBIfam" id="TIGR00249">
    <property type="entry name" value="sixA"/>
    <property type="match status" value="1"/>
</dbReference>
<gene>
    <name evidence="2" type="primary">sixA</name>
    <name evidence="2" type="ORF">GS601_08995</name>
</gene>
<dbReference type="SUPFAM" id="SSF53254">
    <property type="entry name" value="Phosphoglycerate mutase-like"/>
    <property type="match status" value="1"/>
</dbReference>
<dbReference type="RefSeq" id="WP_162422934.1">
    <property type="nucleotide sequence ID" value="NZ_WVIE01000008.1"/>
</dbReference>
<organism evidence="2 3">
    <name type="scientific">Myxacorys almedinensis A</name>
    <dbReference type="NCBI Taxonomy" id="2690445"/>
    <lineage>
        <taxon>Bacteria</taxon>
        <taxon>Bacillati</taxon>
        <taxon>Cyanobacteriota</taxon>
        <taxon>Cyanophyceae</taxon>
        <taxon>Leptolyngbyales</taxon>
        <taxon>Leptolyngbyaceae</taxon>
        <taxon>Myxacorys</taxon>
        <taxon>Myxacorys almedinensis</taxon>
    </lineage>
</organism>
<dbReference type="GO" id="GO:0005737">
    <property type="term" value="C:cytoplasm"/>
    <property type="evidence" value="ECO:0007669"/>
    <property type="project" value="InterPro"/>
</dbReference>
<reference evidence="2" key="1">
    <citation type="submission" date="2019-12" db="EMBL/GenBank/DDBJ databases">
        <title>High-Quality draft genome sequences of three cyanobacteria isolated from the limestone walls of the Old Cathedral of Coimbra.</title>
        <authorList>
            <person name="Tiago I."/>
            <person name="Soares F."/>
            <person name="Portugal A."/>
        </authorList>
    </citation>
    <scope>NUCLEOTIDE SEQUENCE</scope>
    <source>
        <strain evidence="2">A</strain>
    </source>
</reference>
<dbReference type="EMBL" id="WVIE01000008">
    <property type="protein sequence ID" value="NDJ17422.1"/>
    <property type="molecule type" value="Genomic_DNA"/>
</dbReference>
<evidence type="ECO:0000313" key="2">
    <source>
        <dbReference type="EMBL" id="NDJ17422.1"/>
    </source>
</evidence>
<evidence type="ECO:0000313" key="3">
    <source>
        <dbReference type="Proteomes" id="UP000646053"/>
    </source>
</evidence>
<dbReference type="GO" id="GO:0101006">
    <property type="term" value="F:protein histidine phosphatase activity"/>
    <property type="evidence" value="ECO:0007669"/>
    <property type="project" value="InterPro"/>
</dbReference>
<sequence>MDLYFIRHGLAGQHGDYANDRERPLTDEGKRKTRQVAQQLHGLGLRFDLILTSPLARAKQTAEILRAEGLGKQLEEAEYLAPGGDLQPWLNWLGTWRSPDKVLALVGHEPDLSTWAELLVWGNAHGNLVLKKAGAIAVTIPDSGSPIATSRLFWLTSPRFLLGHEKK</sequence>
<dbReference type="Gene3D" id="3.40.50.1240">
    <property type="entry name" value="Phosphoglycerate mutase-like"/>
    <property type="match status" value="1"/>
</dbReference>
<dbReference type="InterPro" id="IPR029033">
    <property type="entry name" value="His_PPase_superfam"/>
</dbReference>
<dbReference type="PANTHER" id="PTHR20935">
    <property type="entry name" value="PHOSPHOGLYCERATE MUTASE-RELATED"/>
    <property type="match status" value="1"/>
</dbReference>
<comment type="caution">
    <text evidence="2">The sequence shown here is derived from an EMBL/GenBank/DDBJ whole genome shotgun (WGS) entry which is preliminary data.</text>
</comment>
<dbReference type="InterPro" id="IPR013078">
    <property type="entry name" value="His_Pase_superF_clade-1"/>
</dbReference>
<dbReference type="Proteomes" id="UP000646053">
    <property type="component" value="Unassembled WGS sequence"/>
</dbReference>
<keyword evidence="1" id="KW-0378">Hydrolase</keyword>
<keyword evidence="3" id="KW-1185">Reference proteome</keyword>
<dbReference type="Pfam" id="PF00300">
    <property type="entry name" value="His_Phos_1"/>
    <property type="match status" value="1"/>
</dbReference>
<dbReference type="AlphaFoldDB" id="A0A8J7YZK2"/>
<name>A0A8J7YZK2_9CYAN</name>
<proteinExistence type="predicted"/>
<accession>A0A8J7YZK2</accession>
<dbReference type="InterPro" id="IPR051021">
    <property type="entry name" value="Mito_Ser/Thr_phosphatase"/>
</dbReference>
<protein>
    <submittedName>
        <fullName evidence="2">Phosphohistidine phosphatase SixA</fullName>
    </submittedName>
</protein>